<protein>
    <submittedName>
        <fullName evidence="2">Lasso RiPP family leader peptide-containing protein</fullName>
    </submittedName>
</protein>
<dbReference type="RefSeq" id="WP_311664089.1">
    <property type="nucleotide sequence ID" value="NZ_JAVRHT010000025.1"/>
</dbReference>
<keyword evidence="3" id="KW-1185">Reference proteome</keyword>
<evidence type="ECO:0000313" key="3">
    <source>
        <dbReference type="Proteomes" id="UP001267426"/>
    </source>
</evidence>
<gene>
    <name evidence="2" type="ORF">RM540_11205</name>
</gene>
<feature type="region of interest" description="Disordered" evidence="1">
    <location>
        <begin position="25"/>
        <end position="62"/>
    </location>
</feature>
<feature type="compositionally biased region" description="Polar residues" evidence="1">
    <location>
        <begin position="25"/>
        <end position="44"/>
    </location>
</feature>
<evidence type="ECO:0000256" key="1">
    <source>
        <dbReference type="SAM" id="MobiDB-lite"/>
    </source>
</evidence>
<dbReference type="Proteomes" id="UP001267426">
    <property type="component" value="Unassembled WGS sequence"/>
</dbReference>
<accession>A0ABU3BSV4</accession>
<evidence type="ECO:0000313" key="2">
    <source>
        <dbReference type="EMBL" id="MDT0632315.1"/>
    </source>
</evidence>
<dbReference type="NCBIfam" id="NF033521">
    <property type="entry name" value="lasso_leader_L3"/>
    <property type="match status" value="1"/>
</dbReference>
<name>A0ABU3BSV4_9BACT</name>
<feature type="compositionally biased region" description="Pro residues" evidence="1">
    <location>
        <begin position="52"/>
        <end position="62"/>
    </location>
</feature>
<dbReference type="EMBL" id="JAVRHT010000025">
    <property type="protein sequence ID" value="MDT0632315.1"/>
    <property type="molecule type" value="Genomic_DNA"/>
</dbReference>
<sequence>MKTYTPPQLTDIGDVRTLTAADQTSMQTDSILDSGNQIGESTGSLDACVSPAKPPRPGDLCK</sequence>
<reference evidence="2 3" key="1">
    <citation type="submission" date="2023-09" db="EMBL/GenBank/DDBJ databases">
        <authorList>
            <person name="Rey-Velasco X."/>
        </authorList>
    </citation>
    <scope>NUCLEOTIDE SEQUENCE [LARGE SCALE GENOMIC DNA]</scope>
    <source>
        <strain evidence="2 3">F394</strain>
    </source>
</reference>
<organism evidence="2 3">
    <name type="scientific">Rubrivirga litoralis</name>
    <dbReference type="NCBI Taxonomy" id="3075598"/>
    <lineage>
        <taxon>Bacteria</taxon>
        <taxon>Pseudomonadati</taxon>
        <taxon>Rhodothermota</taxon>
        <taxon>Rhodothermia</taxon>
        <taxon>Rhodothermales</taxon>
        <taxon>Rubricoccaceae</taxon>
        <taxon>Rubrivirga</taxon>
    </lineage>
</organism>
<proteinExistence type="predicted"/>
<comment type="caution">
    <text evidence="2">The sequence shown here is derived from an EMBL/GenBank/DDBJ whole genome shotgun (WGS) entry which is preliminary data.</text>
</comment>